<feature type="region of interest" description="Disordered" evidence="1">
    <location>
        <begin position="41"/>
        <end position="88"/>
    </location>
</feature>
<keyword evidence="3" id="KW-1185">Reference proteome</keyword>
<proteinExistence type="predicted"/>
<feature type="compositionally biased region" description="Basic and acidic residues" evidence="1">
    <location>
        <begin position="41"/>
        <end position="62"/>
    </location>
</feature>
<dbReference type="AlphaFoldDB" id="A0A3B3WHG6"/>
<sequence>MLPSGVLSGGKQTLQSATIEAIEAIETVKDAEGFSPQHRISSFEEAKGLDRINERMPPRRDAVNSVGLSMGRMNMGEPNGTDNNSNIQ</sequence>
<reference evidence="2" key="2">
    <citation type="submission" date="2025-09" db="UniProtKB">
        <authorList>
            <consortium name="Ensembl"/>
        </authorList>
    </citation>
    <scope>IDENTIFICATION</scope>
</reference>
<dbReference type="STRING" id="48701.ENSPMEP00000002172"/>
<evidence type="ECO:0000313" key="3">
    <source>
        <dbReference type="Proteomes" id="UP000261480"/>
    </source>
</evidence>
<protein>
    <submittedName>
        <fullName evidence="2">Uncharacterized protein</fullName>
    </submittedName>
</protein>
<evidence type="ECO:0000313" key="2">
    <source>
        <dbReference type="Ensembl" id="ENSPMEP00000002172.1"/>
    </source>
</evidence>
<name>A0A3B3WHG6_9TELE</name>
<evidence type="ECO:0000256" key="1">
    <source>
        <dbReference type="SAM" id="MobiDB-lite"/>
    </source>
</evidence>
<dbReference type="Proteomes" id="UP000261480">
    <property type="component" value="Unplaced"/>
</dbReference>
<organism evidence="2 3">
    <name type="scientific">Poecilia mexicana</name>
    <dbReference type="NCBI Taxonomy" id="48701"/>
    <lineage>
        <taxon>Eukaryota</taxon>
        <taxon>Metazoa</taxon>
        <taxon>Chordata</taxon>
        <taxon>Craniata</taxon>
        <taxon>Vertebrata</taxon>
        <taxon>Euteleostomi</taxon>
        <taxon>Actinopterygii</taxon>
        <taxon>Neopterygii</taxon>
        <taxon>Teleostei</taxon>
        <taxon>Neoteleostei</taxon>
        <taxon>Acanthomorphata</taxon>
        <taxon>Ovalentaria</taxon>
        <taxon>Atherinomorphae</taxon>
        <taxon>Cyprinodontiformes</taxon>
        <taxon>Poeciliidae</taxon>
        <taxon>Poeciliinae</taxon>
        <taxon>Poecilia</taxon>
    </lineage>
</organism>
<accession>A0A3B3WHG6</accession>
<dbReference type="Ensembl" id="ENSPMET00000012958.1">
    <property type="protein sequence ID" value="ENSPMEP00000002172.1"/>
    <property type="gene ID" value="ENSPMEG00000003195.1"/>
</dbReference>
<reference evidence="2" key="1">
    <citation type="submission" date="2025-08" db="UniProtKB">
        <authorList>
            <consortium name="Ensembl"/>
        </authorList>
    </citation>
    <scope>IDENTIFICATION</scope>
</reference>